<dbReference type="Proteomes" id="UP000054018">
    <property type="component" value="Unassembled WGS sequence"/>
</dbReference>
<evidence type="ECO:0000313" key="2">
    <source>
        <dbReference type="Proteomes" id="UP000054018"/>
    </source>
</evidence>
<keyword evidence="2" id="KW-1185">Reference proteome</keyword>
<dbReference type="EMBL" id="KN833693">
    <property type="protein sequence ID" value="KIK28237.1"/>
    <property type="molecule type" value="Genomic_DNA"/>
</dbReference>
<reference evidence="1 2" key="1">
    <citation type="submission" date="2014-04" db="EMBL/GenBank/DDBJ databases">
        <authorList>
            <consortium name="DOE Joint Genome Institute"/>
            <person name="Kuo A."/>
            <person name="Kohler A."/>
            <person name="Costa M.D."/>
            <person name="Nagy L.G."/>
            <person name="Floudas D."/>
            <person name="Copeland A."/>
            <person name="Barry K.W."/>
            <person name="Cichocki N."/>
            <person name="Veneault-Fourrey C."/>
            <person name="LaButti K."/>
            <person name="Lindquist E.A."/>
            <person name="Lipzen A."/>
            <person name="Lundell T."/>
            <person name="Morin E."/>
            <person name="Murat C."/>
            <person name="Sun H."/>
            <person name="Tunlid A."/>
            <person name="Henrissat B."/>
            <person name="Grigoriev I.V."/>
            <person name="Hibbett D.S."/>
            <person name="Martin F."/>
            <person name="Nordberg H.P."/>
            <person name="Cantor M.N."/>
            <person name="Hua S.X."/>
        </authorList>
    </citation>
    <scope>NUCLEOTIDE SEQUENCE [LARGE SCALE GENOMIC DNA]</scope>
    <source>
        <strain evidence="1 2">441</strain>
    </source>
</reference>
<gene>
    <name evidence="1" type="ORF">PISMIDRAFT_608258</name>
</gene>
<proteinExistence type="predicted"/>
<dbReference type="OrthoDB" id="5288586at2759"/>
<sequence>MKQYPAKGTTARCSSISCRKKPLTVTIVGSLGLFGRRHEGDRGHRCSRTGGGNDVAMVLGGSYSARGVRGRRT</sequence>
<name>A0A0D0A1B3_9AGAM</name>
<evidence type="ECO:0000313" key="1">
    <source>
        <dbReference type="EMBL" id="KIK28237.1"/>
    </source>
</evidence>
<protein>
    <submittedName>
        <fullName evidence="1">Uncharacterized protein</fullName>
    </submittedName>
</protein>
<organism evidence="1 2">
    <name type="scientific">Pisolithus microcarpus 441</name>
    <dbReference type="NCBI Taxonomy" id="765257"/>
    <lineage>
        <taxon>Eukaryota</taxon>
        <taxon>Fungi</taxon>
        <taxon>Dikarya</taxon>
        <taxon>Basidiomycota</taxon>
        <taxon>Agaricomycotina</taxon>
        <taxon>Agaricomycetes</taxon>
        <taxon>Agaricomycetidae</taxon>
        <taxon>Boletales</taxon>
        <taxon>Sclerodermatineae</taxon>
        <taxon>Pisolithaceae</taxon>
        <taxon>Pisolithus</taxon>
    </lineage>
</organism>
<dbReference type="AlphaFoldDB" id="A0A0D0A1B3"/>
<reference evidence="2" key="2">
    <citation type="submission" date="2015-01" db="EMBL/GenBank/DDBJ databases">
        <title>Evolutionary Origins and Diversification of the Mycorrhizal Mutualists.</title>
        <authorList>
            <consortium name="DOE Joint Genome Institute"/>
            <consortium name="Mycorrhizal Genomics Consortium"/>
            <person name="Kohler A."/>
            <person name="Kuo A."/>
            <person name="Nagy L.G."/>
            <person name="Floudas D."/>
            <person name="Copeland A."/>
            <person name="Barry K.W."/>
            <person name="Cichocki N."/>
            <person name="Veneault-Fourrey C."/>
            <person name="LaButti K."/>
            <person name="Lindquist E.A."/>
            <person name="Lipzen A."/>
            <person name="Lundell T."/>
            <person name="Morin E."/>
            <person name="Murat C."/>
            <person name="Riley R."/>
            <person name="Ohm R."/>
            <person name="Sun H."/>
            <person name="Tunlid A."/>
            <person name="Henrissat B."/>
            <person name="Grigoriev I.V."/>
            <person name="Hibbett D.S."/>
            <person name="Martin F."/>
        </authorList>
    </citation>
    <scope>NUCLEOTIDE SEQUENCE [LARGE SCALE GENOMIC DNA]</scope>
    <source>
        <strain evidence="2">441</strain>
    </source>
</reference>
<dbReference type="HOGENOM" id="CLU_2705811_0_0_1"/>
<accession>A0A0D0A1B3</accession>